<dbReference type="EMBL" id="JBIMSO010000051">
    <property type="protein sequence ID" value="MFH5209239.1"/>
    <property type="molecule type" value="Genomic_DNA"/>
</dbReference>
<comment type="caution">
    <text evidence="1">The sequence shown here is derived from an EMBL/GenBank/DDBJ whole genome shotgun (WGS) entry which is preliminary data.</text>
</comment>
<name>A0ABW7JPZ7_9NOCA</name>
<accession>A0ABW7JPZ7</accession>
<proteinExistence type="predicted"/>
<dbReference type="RefSeq" id="WP_395114948.1">
    <property type="nucleotide sequence ID" value="NZ_JBIMSO010000051.1"/>
</dbReference>
<gene>
    <name evidence="1" type="ORF">ACHIPZ_13695</name>
</gene>
<sequence length="121" mass="13560">MPDRLTDEQIAEWGTWVDGVLMDAGVDITPMLDALVAERARADQAQALAAWFAAEHEFWIKQHIEAGALETLRIKLECVAGIAVVEDIWPTIRTYVYGVFDKGFARGRAVEVEQRKAEHHG</sequence>
<organism evidence="1 2">
    <name type="scientific">Antrihabitans spumae</name>
    <dbReference type="NCBI Taxonomy" id="3373370"/>
    <lineage>
        <taxon>Bacteria</taxon>
        <taxon>Bacillati</taxon>
        <taxon>Actinomycetota</taxon>
        <taxon>Actinomycetes</taxon>
        <taxon>Mycobacteriales</taxon>
        <taxon>Nocardiaceae</taxon>
        <taxon>Antrihabitans</taxon>
    </lineage>
</organism>
<protein>
    <submittedName>
        <fullName evidence="1">Uncharacterized protein</fullName>
    </submittedName>
</protein>
<dbReference type="Proteomes" id="UP001609175">
    <property type="component" value="Unassembled WGS sequence"/>
</dbReference>
<evidence type="ECO:0000313" key="2">
    <source>
        <dbReference type="Proteomes" id="UP001609175"/>
    </source>
</evidence>
<reference evidence="1 2" key="1">
    <citation type="submission" date="2024-10" db="EMBL/GenBank/DDBJ databases">
        <authorList>
            <person name="Riesco R."/>
        </authorList>
    </citation>
    <scope>NUCLEOTIDE SEQUENCE [LARGE SCALE GENOMIC DNA]</scope>
    <source>
        <strain evidence="1 2">NCIMB 15449</strain>
    </source>
</reference>
<evidence type="ECO:0000313" key="1">
    <source>
        <dbReference type="EMBL" id="MFH5209239.1"/>
    </source>
</evidence>